<reference evidence="1 2" key="1">
    <citation type="submission" date="2015-03" db="EMBL/GenBank/DDBJ databases">
        <title>Genome assembly of Sandaracinus amylolyticus DSM 53668.</title>
        <authorList>
            <person name="Sharma G."/>
            <person name="Subramanian S."/>
        </authorList>
    </citation>
    <scope>NUCLEOTIDE SEQUENCE [LARGE SCALE GENOMIC DNA]</scope>
    <source>
        <strain evidence="1 2">DSM 53668</strain>
    </source>
</reference>
<gene>
    <name evidence="1" type="ORF">DB32_007266</name>
</gene>
<dbReference type="AlphaFoldDB" id="A0A0F6W8I4"/>
<proteinExistence type="predicted"/>
<dbReference type="KEGG" id="samy:DB32_007266"/>
<dbReference type="RefSeq" id="WP_053237107.1">
    <property type="nucleotide sequence ID" value="NZ_CP011125.1"/>
</dbReference>
<dbReference type="EMBL" id="CP011125">
    <property type="protein sequence ID" value="AKF10117.1"/>
    <property type="molecule type" value="Genomic_DNA"/>
</dbReference>
<dbReference type="OrthoDB" id="5515538at2"/>
<protein>
    <submittedName>
        <fullName evidence="1">Uncharacterized protein</fullName>
    </submittedName>
</protein>
<keyword evidence="2" id="KW-1185">Reference proteome</keyword>
<evidence type="ECO:0000313" key="1">
    <source>
        <dbReference type="EMBL" id="AKF10117.1"/>
    </source>
</evidence>
<name>A0A0F6W8I4_9BACT</name>
<evidence type="ECO:0000313" key="2">
    <source>
        <dbReference type="Proteomes" id="UP000034883"/>
    </source>
</evidence>
<dbReference type="STRING" id="927083.DB32_007266"/>
<sequence length="169" mass="19349">MIDLHALREKYREMKRLREQHDAGSPVDPRPAMRALASRFPGALREIDELPMDEIDARIASLDRALAGGEVEPWMRALARYHAWMRLALRVRLACATERSEARARAWLEVATRQHEDDVDPRALDDETLRAILRPPGGRLHRVVLARVGEELGVEPHVIDAHLKGPRRR</sequence>
<organism evidence="1 2">
    <name type="scientific">Sandaracinus amylolyticus</name>
    <dbReference type="NCBI Taxonomy" id="927083"/>
    <lineage>
        <taxon>Bacteria</taxon>
        <taxon>Pseudomonadati</taxon>
        <taxon>Myxococcota</taxon>
        <taxon>Polyangia</taxon>
        <taxon>Polyangiales</taxon>
        <taxon>Sandaracinaceae</taxon>
        <taxon>Sandaracinus</taxon>
    </lineage>
</organism>
<dbReference type="Proteomes" id="UP000034883">
    <property type="component" value="Chromosome"/>
</dbReference>
<accession>A0A0F6W8I4</accession>